<dbReference type="InterPro" id="IPR001851">
    <property type="entry name" value="ABC_transp_permease"/>
</dbReference>
<name>A0A1E5XKP7_9HYPH</name>
<keyword evidence="5 6" id="KW-0472">Membrane</keyword>
<organism evidence="7 8">
    <name type="scientific">Devosia insulae DS-56</name>
    <dbReference type="NCBI Taxonomy" id="1116389"/>
    <lineage>
        <taxon>Bacteria</taxon>
        <taxon>Pseudomonadati</taxon>
        <taxon>Pseudomonadota</taxon>
        <taxon>Alphaproteobacteria</taxon>
        <taxon>Hyphomicrobiales</taxon>
        <taxon>Devosiaceae</taxon>
        <taxon>Devosia</taxon>
    </lineage>
</organism>
<dbReference type="GO" id="GO:0022857">
    <property type="term" value="F:transmembrane transporter activity"/>
    <property type="evidence" value="ECO:0007669"/>
    <property type="project" value="InterPro"/>
</dbReference>
<feature type="transmembrane region" description="Helical" evidence="6">
    <location>
        <begin position="206"/>
        <end position="227"/>
    </location>
</feature>
<evidence type="ECO:0000313" key="7">
    <source>
        <dbReference type="EMBL" id="OEO29145.1"/>
    </source>
</evidence>
<feature type="transmembrane region" description="Helical" evidence="6">
    <location>
        <begin position="20"/>
        <end position="42"/>
    </location>
</feature>
<evidence type="ECO:0000313" key="8">
    <source>
        <dbReference type="Proteomes" id="UP000095463"/>
    </source>
</evidence>
<feature type="transmembrane region" description="Helical" evidence="6">
    <location>
        <begin position="62"/>
        <end position="84"/>
    </location>
</feature>
<protein>
    <submittedName>
        <fullName evidence="7">ABC transporter permease</fullName>
    </submittedName>
</protein>
<sequence>MSNIPAIDRNSRWKTIRREVGRAVGALAIALLVTFIVVLLTSKAPLEAITQLLTAPASKPRTIGLWLDDVAKLTITGLAFSLVFQARQFAMGVQGQVYIGALAASYVALSPLGASWAGIPLGITAAMLAGAIYGFLPGIAKAKLGANEIVSSLMLNYIAIEVCNFLVRTSLPKPQPGVLTTNDFPDSAVFPQLIKFDGLNVTRLDLGLVFALIAVLVVWFALYRTSWGLKLRLVGHNARFAEYSGIKATFIMVSAMTASGALGGLLGSMFVQGQGYGKLTVLFEGGLAFEGILVAIVARSRPLAVPIVALFYGYLRQGAQLMNIRTDVPAEVIGVVTAIIILLVSSSFSLNFITRLFKRSPAPAAAPATVGGAAK</sequence>
<evidence type="ECO:0000256" key="2">
    <source>
        <dbReference type="ARBA" id="ARBA00022475"/>
    </source>
</evidence>
<feature type="transmembrane region" description="Helical" evidence="6">
    <location>
        <begin position="115"/>
        <end position="136"/>
    </location>
</feature>
<feature type="transmembrane region" description="Helical" evidence="6">
    <location>
        <begin position="291"/>
        <end position="312"/>
    </location>
</feature>
<dbReference type="OrthoDB" id="9809785at2"/>
<dbReference type="RefSeq" id="WP_069911555.1">
    <property type="nucleotide sequence ID" value="NZ_LAJE02000322.1"/>
</dbReference>
<reference evidence="7 8" key="1">
    <citation type="journal article" date="2015" name="Genome Announc.">
        <title>Genome Assemblies of Three Soil-Associated Devosia species: D. insulae, D. limi, and D. soli.</title>
        <authorList>
            <person name="Hassan Y.I."/>
            <person name="Lepp D."/>
            <person name="Zhou T."/>
        </authorList>
    </citation>
    <scope>NUCLEOTIDE SEQUENCE [LARGE SCALE GENOMIC DNA]</scope>
    <source>
        <strain evidence="7 8">DS-56</strain>
    </source>
</reference>
<dbReference type="Proteomes" id="UP000095463">
    <property type="component" value="Unassembled WGS sequence"/>
</dbReference>
<keyword evidence="3 6" id="KW-0812">Transmembrane</keyword>
<dbReference type="PANTHER" id="PTHR47089:SF1">
    <property type="entry name" value="GUANOSINE ABC TRANSPORTER PERMEASE PROTEIN NUPP"/>
    <property type="match status" value="1"/>
</dbReference>
<dbReference type="EMBL" id="LAJE02000322">
    <property type="protein sequence ID" value="OEO29145.1"/>
    <property type="molecule type" value="Genomic_DNA"/>
</dbReference>
<feature type="transmembrane region" description="Helical" evidence="6">
    <location>
        <begin position="148"/>
        <end position="167"/>
    </location>
</feature>
<feature type="transmembrane region" description="Helical" evidence="6">
    <location>
        <begin position="91"/>
        <end position="109"/>
    </location>
</feature>
<evidence type="ECO:0000256" key="6">
    <source>
        <dbReference type="SAM" id="Phobius"/>
    </source>
</evidence>
<evidence type="ECO:0000256" key="3">
    <source>
        <dbReference type="ARBA" id="ARBA00022692"/>
    </source>
</evidence>
<dbReference type="CDD" id="cd06580">
    <property type="entry name" value="TM_PBP1_transp_TpRbsC_like"/>
    <property type="match status" value="1"/>
</dbReference>
<feature type="transmembrane region" description="Helical" evidence="6">
    <location>
        <begin position="332"/>
        <end position="353"/>
    </location>
</feature>
<evidence type="ECO:0000256" key="1">
    <source>
        <dbReference type="ARBA" id="ARBA00004651"/>
    </source>
</evidence>
<dbReference type="PANTHER" id="PTHR47089">
    <property type="entry name" value="ABC TRANSPORTER, PERMEASE PROTEIN"/>
    <property type="match status" value="1"/>
</dbReference>
<proteinExistence type="predicted"/>
<gene>
    <name evidence="7" type="ORF">VW23_026875</name>
</gene>
<comment type="caution">
    <text evidence="7">The sequence shown here is derived from an EMBL/GenBank/DDBJ whole genome shotgun (WGS) entry which is preliminary data.</text>
</comment>
<keyword evidence="2" id="KW-1003">Cell membrane</keyword>
<keyword evidence="4 6" id="KW-1133">Transmembrane helix</keyword>
<evidence type="ECO:0000256" key="4">
    <source>
        <dbReference type="ARBA" id="ARBA00022989"/>
    </source>
</evidence>
<evidence type="ECO:0000256" key="5">
    <source>
        <dbReference type="ARBA" id="ARBA00023136"/>
    </source>
</evidence>
<feature type="transmembrane region" description="Helical" evidence="6">
    <location>
        <begin position="248"/>
        <end position="271"/>
    </location>
</feature>
<keyword evidence="8" id="KW-1185">Reference proteome</keyword>
<accession>A0A1E5XKP7</accession>
<dbReference type="AlphaFoldDB" id="A0A1E5XKP7"/>
<comment type="subcellular location">
    <subcellularLocation>
        <location evidence="1">Cell membrane</location>
        <topology evidence="1">Multi-pass membrane protein</topology>
    </subcellularLocation>
</comment>
<dbReference type="GO" id="GO:0005886">
    <property type="term" value="C:plasma membrane"/>
    <property type="evidence" value="ECO:0007669"/>
    <property type="project" value="UniProtKB-SubCell"/>
</dbReference>
<dbReference type="Pfam" id="PF02653">
    <property type="entry name" value="BPD_transp_2"/>
    <property type="match status" value="1"/>
</dbReference>